<evidence type="ECO:0000313" key="2">
    <source>
        <dbReference type="EMBL" id="KAJ7196780.1"/>
    </source>
</evidence>
<dbReference type="AlphaFoldDB" id="A0AAD6V3Y5"/>
<evidence type="ECO:0000256" key="1">
    <source>
        <dbReference type="SAM" id="MobiDB-lite"/>
    </source>
</evidence>
<protein>
    <submittedName>
        <fullName evidence="2">Uncharacterized protein</fullName>
    </submittedName>
</protein>
<proteinExistence type="predicted"/>
<feature type="region of interest" description="Disordered" evidence="1">
    <location>
        <begin position="187"/>
        <end position="233"/>
    </location>
</feature>
<feature type="compositionally biased region" description="Basic and acidic residues" evidence="1">
    <location>
        <begin position="74"/>
        <end position="90"/>
    </location>
</feature>
<name>A0AAD6V3Y5_9AGAR</name>
<accession>A0AAD6V3Y5</accession>
<sequence>MLRTTRIRGYDAFAARERGPRTLIGTYAGRWKAAAARGVEEESAHALHRAVEGGGSAHAHGRRTVEGGGHTGRHGVEEPAHAHGSVDRAVEGGGGGAGRDETSRTSPRTLMGAGTGRWKAVQGGASKSGGGVEKEASARSWKRARGDGKQQRCATARVVEKEPAHKEACTGWWKVAARTQGHAWKEEEMMTRRRCRRRNSSDSDTTRAHIPRLQVALGGGDEMKPGRRGPGRE</sequence>
<feature type="compositionally biased region" description="Basic and acidic residues" evidence="1">
    <location>
        <begin position="221"/>
        <end position="233"/>
    </location>
</feature>
<dbReference type="EMBL" id="JARJCW010000081">
    <property type="protein sequence ID" value="KAJ7196780.1"/>
    <property type="molecule type" value="Genomic_DNA"/>
</dbReference>
<gene>
    <name evidence="2" type="ORF">GGX14DRAFT_403004</name>
</gene>
<organism evidence="2 3">
    <name type="scientific">Mycena pura</name>
    <dbReference type="NCBI Taxonomy" id="153505"/>
    <lineage>
        <taxon>Eukaryota</taxon>
        <taxon>Fungi</taxon>
        <taxon>Dikarya</taxon>
        <taxon>Basidiomycota</taxon>
        <taxon>Agaricomycotina</taxon>
        <taxon>Agaricomycetes</taxon>
        <taxon>Agaricomycetidae</taxon>
        <taxon>Agaricales</taxon>
        <taxon>Marasmiineae</taxon>
        <taxon>Mycenaceae</taxon>
        <taxon>Mycena</taxon>
    </lineage>
</organism>
<keyword evidence="3" id="KW-1185">Reference proteome</keyword>
<reference evidence="2" key="1">
    <citation type="submission" date="2023-03" db="EMBL/GenBank/DDBJ databases">
        <title>Massive genome expansion in bonnet fungi (Mycena s.s.) driven by repeated elements and novel gene families across ecological guilds.</title>
        <authorList>
            <consortium name="Lawrence Berkeley National Laboratory"/>
            <person name="Harder C.B."/>
            <person name="Miyauchi S."/>
            <person name="Viragh M."/>
            <person name="Kuo A."/>
            <person name="Thoen E."/>
            <person name="Andreopoulos B."/>
            <person name="Lu D."/>
            <person name="Skrede I."/>
            <person name="Drula E."/>
            <person name="Henrissat B."/>
            <person name="Morin E."/>
            <person name="Kohler A."/>
            <person name="Barry K."/>
            <person name="LaButti K."/>
            <person name="Morin E."/>
            <person name="Salamov A."/>
            <person name="Lipzen A."/>
            <person name="Mereny Z."/>
            <person name="Hegedus B."/>
            <person name="Baldrian P."/>
            <person name="Stursova M."/>
            <person name="Weitz H."/>
            <person name="Taylor A."/>
            <person name="Grigoriev I.V."/>
            <person name="Nagy L.G."/>
            <person name="Martin F."/>
            <person name="Kauserud H."/>
        </authorList>
    </citation>
    <scope>NUCLEOTIDE SEQUENCE</scope>
    <source>
        <strain evidence="2">9144</strain>
    </source>
</reference>
<dbReference type="Proteomes" id="UP001219525">
    <property type="component" value="Unassembled WGS sequence"/>
</dbReference>
<feature type="region of interest" description="Disordered" evidence="1">
    <location>
        <begin position="52"/>
        <end position="148"/>
    </location>
</feature>
<evidence type="ECO:0000313" key="3">
    <source>
        <dbReference type="Proteomes" id="UP001219525"/>
    </source>
</evidence>
<comment type="caution">
    <text evidence="2">The sequence shown here is derived from an EMBL/GenBank/DDBJ whole genome shotgun (WGS) entry which is preliminary data.</text>
</comment>